<dbReference type="SUPFAM" id="SSF48179">
    <property type="entry name" value="6-phosphogluconate dehydrogenase C-terminal domain-like"/>
    <property type="match status" value="1"/>
</dbReference>
<evidence type="ECO:0000256" key="1">
    <source>
        <dbReference type="ARBA" id="ARBA00007598"/>
    </source>
</evidence>
<keyword evidence="13" id="KW-1185">Reference proteome</keyword>
<dbReference type="Proteomes" id="UP000006906">
    <property type="component" value="Chromosome 11"/>
</dbReference>
<dbReference type="AlphaFoldDB" id="A0A2K3D7G8"/>
<accession>A0A2K3D7G8</accession>
<protein>
    <submittedName>
        <fullName evidence="12">Uncharacterized protein</fullName>
    </submittedName>
</protein>
<dbReference type="Pfam" id="PF03446">
    <property type="entry name" value="NAD_binding_2"/>
    <property type="match status" value="1"/>
</dbReference>
<dbReference type="FunCoup" id="A0A2K3D7G8">
    <property type="interactions" value="2226"/>
</dbReference>
<evidence type="ECO:0000259" key="11">
    <source>
        <dbReference type="Pfam" id="PF14833"/>
    </source>
</evidence>
<dbReference type="Gramene" id="PNW76470">
    <property type="protein sequence ID" value="PNW76470"/>
    <property type="gene ID" value="CHLRE_11g467617v5"/>
</dbReference>
<dbReference type="RefSeq" id="XP_042919367.1">
    <property type="nucleotide sequence ID" value="XM_043067368.1"/>
</dbReference>
<dbReference type="SUPFAM" id="SSF51735">
    <property type="entry name" value="NAD(P)-binding Rossmann-fold domains"/>
    <property type="match status" value="1"/>
</dbReference>
<comment type="similarity">
    <text evidence="1">Belongs to the HIBADH-related family. NP60 subfamily.</text>
</comment>
<evidence type="ECO:0000259" key="10">
    <source>
        <dbReference type="Pfam" id="PF03446"/>
    </source>
</evidence>
<feature type="domain" description="6-phosphogluconate dehydrogenase NADP-binding" evidence="10">
    <location>
        <begin position="7"/>
        <end position="168"/>
    </location>
</feature>
<evidence type="ECO:0000256" key="6">
    <source>
        <dbReference type="ARBA" id="ARBA00052582"/>
    </source>
</evidence>
<keyword evidence="3" id="KW-0560">Oxidoreductase</keyword>
<feature type="domain" description="3-hydroxyisobutyrate dehydrogenase-like NAD-binding" evidence="11">
    <location>
        <begin position="171"/>
        <end position="289"/>
    </location>
</feature>
<keyword evidence="2" id="KW-0521">NADP</keyword>
<gene>
    <name evidence="12" type="ORF">CHLRE_11g467617v5</name>
</gene>
<dbReference type="GO" id="GO:0030267">
    <property type="term" value="F:glyoxylate reductase (NADPH) activity"/>
    <property type="evidence" value="ECO:0007669"/>
    <property type="project" value="UniProtKB-EC"/>
</dbReference>
<comment type="catalytic activity">
    <reaction evidence="7">
        <text>glycolate + NADP(+) = glyoxylate + NADPH + H(+)</text>
        <dbReference type="Rhea" id="RHEA:10992"/>
        <dbReference type="ChEBI" id="CHEBI:15378"/>
        <dbReference type="ChEBI" id="CHEBI:29805"/>
        <dbReference type="ChEBI" id="CHEBI:36655"/>
        <dbReference type="ChEBI" id="CHEBI:57783"/>
        <dbReference type="ChEBI" id="CHEBI:58349"/>
        <dbReference type="EC" id="1.1.1.79"/>
    </reaction>
</comment>
<dbReference type="InterPro" id="IPR051265">
    <property type="entry name" value="HIBADH-related_NP60_sf"/>
</dbReference>
<dbReference type="PANTHER" id="PTHR43580">
    <property type="entry name" value="OXIDOREDUCTASE GLYR1-RELATED"/>
    <property type="match status" value="1"/>
</dbReference>
<dbReference type="GO" id="GO:0050661">
    <property type="term" value="F:NADP binding"/>
    <property type="evidence" value="ECO:0007669"/>
    <property type="project" value="InterPro"/>
</dbReference>
<comment type="function">
    <text evidence="8">Catalyzes the NADPH-dependent reduction of glyoxylate to glycolate as well as succinic semialdehyde (SSA) to gamma-hydroxybutyrate in vitro. May function in redox homeostasis and play a role in oxidative stress tolerance by detoxifying glyoxylate and SSA generated in glycolate metabolism and GABA metabolism, respectively.</text>
</comment>
<dbReference type="EMBL" id="CM008972">
    <property type="protein sequence ID" value="PNW76470.1"/>
    <property type="molecule type" value="Genomic_DNA"/>
</dbReference>
<dbReference type="GeneID" id="5724372"/>
<evidence type="ECO:0000313" key="13">
    <source>
        <dbReference type="Proteomes" id="UP000006906"/>
    </source>
</evidence>
<reference evidence="12 13" key="1">
    <citation type="journal article" date="2007" name="Science">
        <title>The Chlamydomonas genome reveals the evolution of key animal and plant functions.</title>
        <authorList>
            <person name="Merchant S.S."/>
            <person name="Prochnik S.E."/>
            <person name="Vallon O."/>
            <person name="Harris E.H."/>
            <person name="Karpowicz S.J."/>
            <person name="Witman G.B."/>
            <person name="Terry A."/>
            <person name="Salamov A."/>
            <person name="Fritz-Laylin L.K."/>
            <person name="Marechal-Drouard L."/>
            <person name="Marshall W.F."/>
            <person name="Qu L.H."/>
            <person name="Nelson D.R."/>
            <person name="Sanderfoot A.A."/>
            <person name="Spalding M.H."/>
            <person name="Kapitonov V.V."/>
            <person name="Ren Q."/>
            <person name="Ferris P."/>
            <person name="Lindquist E."/>
            <person name="Shapiro H."/>
            <person name="Lucas S.M."/>
            <person name="Grimwood J."/>
            <person name="Schmutz J."/>
            <person name="Cardol P."/>
            <person name="Cerutti H."/>
            <person name="Chanfreau G."/>
            <person name="Chen C.L."/>
            <person name="Cognat V."/>
            <person name="Croft M.T."/>
            <person name="Dent R."/>
            <person name="Dutcher S."/>
            <person name="Fernandez E."/>
            <person name="Fukuzawa H."/>
            <person name="Gonzalez-Ballester D."/>
            <person name="Gonzalez-Halphen D."/>
            <person name="Hallmann A."/>
            <person name="Hanikenne M."/>
            <person name="Hippler M."/>
            <person name="Inwood W."/>
            <person name="Jabbari K."/>
            <person name="Kalanon M."/>
            <person name="Kuras R."/>
            <person name="Lefebvre P.A."/>
            <person name="Lemaire S.D."/>
            <person name="Lobanov A.V."/>
            <person name="Lohr M."/>
            <person name="Manuell A."/>
            <person name="Meier I."/>
            <person name="Mets L."/>
            <person name="Mittag M."/>
            <person name="Mittelmeier T."/>
            <person name="Moroney J.V."/>
            <person name="Moseley J."/>
            <person name="Napoli C."/>
            <person name="Nedelcu A.M."/>
            <person name="Niyogi K."/>
            <person name="Novoselov S.V."/>
            <person name="Paulsen I.T."/>
            <person name="Pazour G."/>
            <person name="Purton S."/>
            <person name="Ral J.P."/>
            <person name="Riano-Pachon D.M."/>
            <person name="Riekhof W."/>
            <person name="Rymarquis L."/>
            <person name="Schroda M."/>
            <person name="Stern D."/>
            <person name="Umen J."/>
            <person name="Willows R."/>
            <person name="Wilson N."/>
            <person name="Zimmer S.L."/>
            <person name="Allmer J."/>
            <person name="Balk J."/>
            <person name="Bisova K."/>
            <person name="Chen C.J."/>
            <person name="Elias M."/>
            <person name="Gendler K."/>
            <person name="Hauser C."/>
            <person name="Lamb M.R."/>
            <person name="Ledford H."/>
            <person name="Long J.C."/>
            <person name="Minagawa J."/>
            <person name="Page M.D."/>
            <person name="Pan J."/>
            <person name="Pootakham W."/>
            <person name="Roje S."/>
            <person name="Rose A."/>
            <person name="Stahlberg E."/>
            <person name="Terauchi A.M."/>
            <person name="Yang P."/>
            <person name="Ball S."/>
            <person name="Bowler C."/>
            <person name="Dieckmann C.L."/>
            <person name="Gladyshev V.N."/>
            <person name="Green P."/>
            <person name="Jorgensen R."/>
            <person name="Mayfield S."/>
            <person name="Mueller-Roeber B."/>
            <person name="Rajamani S."/>
            <person name="Sayre R.T."/>
            <person name="Brokstein P."/>
            <person name="Dubchak I."/>
            <person name="Goodstein D."/>
            <person name="Hornick L."/>
            <person name="Huang Y.W."/>
            <person name="Jhaveri J."/>
            <person name="Luo Y."/>
            <person name="Martinez D."/>
            <person name="Ngau W.C."/>
            <person name="Otillar B."/>
            <person name="Poliakov A."/>
            <person name="Porter A."/>
            <person name="Szajkowski L."/>
            <person name="Werner G."/>
            <person name="Zhou K."/>
            <person name="Grigoriev I.V."/>
            <person name="Rokhsar D.S."/>
            <person name="Grossman A.R."/>
        </authorList>
    </citation>
    <scope>NUCLEOTIDE SEQUENCE [LARGE SCALE GENOMIC DNA]</scope>
    <source>
        <strain evidence="13">CC-503</strain>
    </source>
</reference>
<dbReference type="Gene3D" id="3.40.50.720">
    <property type="entry name" value="NAD(P)-binding Rossmann-like Domain"/>
    <property type="match status" value="1"/>
</dbReference>
<evidence type="ECO:0000256" key="9">
    <source>
        <dbReference type="PIRSR" id="PIRSR000103-1"/>
    </source>
</evidence>
<keyword evidence="4" id="KW-0346">Stress response</keyword>
<dbReference type="InParanoid" id="A0A2K3D7G8"/>
<evidence type="ECO:0000313" key="12">
    <source>
        <dbReference type="EMBL" id="PNW76470.1"/>
    </source>
</evidence>
<dbReference type="PIRSF" id="PIRSF000103">
    <property type="entry name" value="HIBADH"/>
    <property type="match status" value="1"/>
</dbReference>
<dbReference type="InterPro" id="IPR036291">
    <property type="entry name" value="NAD(P)-bd_dom_sf"/>
</dbReference>
<dbReference type="InterPro" id="IPR006115">
    <property type="entry name" value="6PGDH_NADP-bd"/>
</dbReference>
<dbReference type="InterPro" id="IPR013328">
    <property type="entry name" value="6PGD_dom2"/>
</dbReference>
<dbReference type="InterPro" id="IPR029154">
    <property type="entry name" value="HIBADH-like_NADP-bd"/>
</dbReference>
<dbReference type="ExpressionAtlas" id="A0A2K3D7G8">
    <property type="expression patterns" value="baseline"/>
</dbReference>
<keyword evidence="5" id="KW-0520">NAD</keyword>
<evidence type="ECO:0000256" key="7">
    <source>
        <dbReference type="ARBA" id="ARBA00052769"/>
    </source>
</evidence>
<dbReference type="GO" id="GO:0051287">
    <property type="term" value="F:NAD binding"/>
    <property type="evidence" value="ECO:0007669"/>
    <property type="project" value="InterPro"/>
</dbReference>
<dbReference type="Pfam" id="PF14833">
    <property type="entry name" value="NAD_binding_11"/>
    <property type="match status" value="1"/>
</dbReference>
<dbReference type="KEGG" id="cre:CHLRE_11g467617v5"/>
<dbReference type="FunFam" id="3.40.50.720:FF:000058">
    <property type="entry name" value="Putative oxidoreductase GLYR1 homolog"/>
    <property type="match status" value="1"/>
</dbReference>
<proteinExistence type="inferred from homology"/>
<dbReference type="Gene3D" id="1.10.1040.10">
    <property type="entry name" value="N-(1-d-carboxylethyl)-l-norvaline Dehydrogenase, domain 2"/>
    <property type="match status" value="1"/>
</dbReference>
<feature type="active site" evidence="9">
    <location>
        <position position="177"/>
    </location>
</feature>
<dbReference type="InterPro" id="IPR015815">
    <property type="entry name" value="HIBADH-related"/>
</dbReference>
<sequence>MADAKLNVGFLGLGIMGEAMARNLMKSGLFASVTVWNRTLAKCQTLVSEGAKMAETPAAVVSSCDITFAMLADPDAALAAVFSDNGVLKGISAGKGYVDMSTVDEATSTKIGEAVTAAGGRFVEGPVSGSKKPAIDGQLIIMGAGDKELYEQCQPAFGVMGKKSFYLGATGAAARMKLVVNMVMGAMMGAFCEGMALADKSGLEQSALLEILGLGAMANPMFAMKGPAIMGRAYPPAFPLKHQQKDLRLALALGDALNQPLPVAAAANESFKTAKALGRGDEDFAAVYEATQK</sequence>
<dbReference type="InterPro" id="IPR008927">
    <property type="entry name" value="6-PGluconate_DH-like_C_sf"/>
</dbReference>
<name>A0A2K3D7G8_CHLRE</name>
<evidence type="ECO:0000256" key="3">
    <source>
        <dbReference type="ARBA" id="ARBA00023002"/>
    </source>
</evidence>
<dbReference type="STRING" id="3055.A0A2K3D7G8"/>
<dbReference type="PROSITE" id="PS00895">
    <property type="entry name" value="3_HYDROXYISOBUT_DH"/>
    <property type="match status" value="1"/>
</dbReference>
<evidence type="ECO:0000256" key="8">
    <source>
        <dbReference type="ARBA" id="ARBA00056683"/>
    </source>
</evidence>
<dbReference type="GO" id="GO:0005737">
    <property type="term" value="C:cytoplasm"/>
    <property type="evidence" value="ECO:0007669"/>
    <property type="project" value="UniProtKB-ARBA"/>
</dbReference>
<evidence type="ECO:0000256" key="5">
    <source>
        <dbReference type="ARBA" id="ARBA00023027"/>
    </source>
</evidence>
<evidence type="ECO:0000256" key="2">
    <source>
        <dbReference type="ARBA" id="ARBA00022857"/>
    </source>
</evidence>
<dbReference type="PANTHER" id="PTHR43580:SF2">
    <property type="entry name" value="CYTOKINE-LIKE NUCLEAR FACTOR N-PAC"/>
    <property type="match status" value="1"/>
</dbReference>
<evidence type="ECO:0000256" key="4">
    <source>
        <dbReference type="ARBA" id="ARBA00023016"/>
    </source>
</evidence>
<dbReference type="FunFam" id="1.10.1040.10:FF:000016">
    <property type="entry name" value="Glyoxylate/succinic semialdehyde reductase 2"/>
    <property type="match status" value="1"/>
</dbReference>
<dbReference type="InterPro" id="IPR002204">
    <property type="entry name" value="3-OH-isobutyrate_DH-rel_CS"/>
</dbReference>
<comment type="catalytic activity">
    <reaction evidence="6">
        <text>4-hydroxybutanoate + NADP(+) = succinate semialdehyde + NADPH + H(+)</text>
        <dbReference type="Rhea" id="RHEA:26381"/>
        <dbReference type="ChEBI" id="CHEBI:15378"/>
        <dbReference type="ChEBI" id="CHEBI:16724"/>
        <dbReference type="ChEBI" id="CHEBI:57706"/>
        <dbReference type="ChEBI" id="CHEBI:57783"/>
        <dbReference type="ChEBI" id="CHEBI:58349"/>
        <dbReference type="EC" id="1.1.1.n11"/>
    </reaction>
</comment>
<dbReference type="OrthoDB" id="435038at2759"/>
<organism evidence="12 13">
    <name type="scientific">Chlamydomonas reinhardtii</name>
    <name type="common">Chlamydomonas smithii</name>
    <dbReference type="NCBI Taxonomy" id="3055"/>
    <lineage>
        <taxon>Eukaryota</taxon>
        <taxon>Viridiplantae</taxon>
        <taxon>Chlorophyta</taxon>
        <taxon>core chlorophytes</taxon>
        <taxon>Chlorophyceae</taxon>
        <taxon>CS clade</taxon>
        <taxon>Chlamydomonadales</taxon>
        <taxon>Chlamydomonadaceae</taxon>
        <taxon>Chlamydomonas</taxon>
    </lineage>
</organism>